<dbReference type="AlphaFoldDB" id="A0A392VKY2"/>
<comment type="caution">
    <text evidence="1">The sequence shown here is derived from an EMBL/GenBank/DDBJ whole genome shotgun (WGS) entry which is preliminary data.</text>
</comment>
<organism evidence="1 2">
    <name type="scientific">Trifolium medium</name>
    <dbReference type="NCBI Taxonomy" id="97028"/>
    <lineage>
        <taxon>Eukaryota</taxon>
        <taxon>Viridiplantae</taxon>
        <taxon>Streptophyta</taxon>
        <taxon>Embryophyta</taxon>
        <taxon>Tracheophyta</taxon>
        <taxon>Spermatophyta</taxon>
        <taxon>Magnoliopsida</taxon>
        <taxon>eudicotyledons</taxon>
        <taxon>Gunneridae</taxon>
        <taxon>Pentapetalae</taxon>
        <taxon>rosids</taxon>
        <taxon>fabids</taxon>
        <taxon>Fabales</taxon>
        <taxon>Fabaceae</taxon>
        <taxon>Papilionoideae</taxon>
        <taxon>50 kb inversion clade</taxon>
        <taxon>NPAAA clade</taxon>
        <taxon>Hologalegina</taxon>
        <taxon>IRL clade</taxon>
        <taxon>Trifolieae</taxon>
        <taxon>Trifolium</taxon>
    </lineage>
</organism>
<evidence type="ECO:0000313" key="2">
    <source>
        <dbReference type="Proteomes" id="UP000265520"/>
    </source>
</evidence>
<reference evidence="1 2" key="1">
    <citation type="journal article" date="2018" name="Front. Plant Sci.">
        <title>Red Clover (Trifolium pratense) and Zigzag Clover (T. medium) - A Picture of Genomic Similarities and Differences.</title>
        <authorList>
            <person name="Dluhosova J."/>
            <person name="Istvanek J."/>
            <person name="Nedelnik J."/>
            <person name="Repkova J."/>
        </authorList>
    </citation>
    <scope>NUCLEOTIDE SEQUENCE [LARGE SCALE GENOMIC DNA]</scope>
    <source>
        <strain evidence="2">cv. 10/8</strain>
        <tissue evidence="1">Leaf</tissue>
    </source>
</reference>
<sequence>CFWSRRGSQAVMAQGVGCAAGLELVSGGGAARQFAARRVHGGIKCPVLLCSM</sequence>
<dbReference type="Proteomes" id="UP000265520">
    <property type="component" value="Unassembled WGS sequence"/>
</dbReference>
<protein>
    <submittedName>
        <fullName evidence="1">Uncharacterized protein</fullName>
    </submittedName>
</protein>
<keyword evidence="2" id="KW-1185">Reference proteome</keyword>
<accession>A0A392VKY2</accession>
<evidence type="ECO:0000313" key="1">
    <source>
        <dbReference type="EMBL" id="MCI87485.1"/>
    </source>
</evidence>
<feature type="non-terminal residue" evidence="1">
    <location>
        <position position="1"/>
    </location>
</feature>
<dbReference type="EMBL" id="LXQA011167073">
    <property type="protein sequence ID" value="MCI87485.1"/>
    <property type="molecule type" value="Genomic_DNA"/>
</dbReference>
<name>A0A392VKY2_9FABA</name>
<proteinExistence type="predicted"/>